<protein>
    <submittedName>
        <fullName evidence="2">NLR family CARD domain-containing protein 3-like protein</fullName>
    </submittedName>
</protein>
<name>A0AAD3N8P8_LATJO</name>
<organism evidence="2 3">
    <name type="scientific">Lates japonicus</name>
    <name type="common">Japanese lates</name>
    <dbReference type="NCBI Taxonomy" id="270547"/>
    <lineage>
        <taxon>Eukaryota</taxon>
        <taxon>Metazoa</taxon>
        <taxon>Chordata</taxon>
        <taxon>Craniata</taxon>
        <taxon>Vertebrata</taxon>
        <taxon>Euteleostomi</taxon>
        <taxon>Actinopterygii</taxon>
        <taxon>Neopterygii</taxon>
        <taxon>Teleostei</taxon>
        <taxon>Neoteleostei</taxon>
        <taxon>Acanthomorphata</taxon>
        <taxon>Carangaria</taxon>
        <taxon>Carangaria incertae sedis</taxon>
        <taxon>Centropomidae</taxon>
        <taxon>Lates</taxon>
    </lineage>
</organism>
<accession>A0AAD3N8P8</accession>
<evidence type="ECO:0000313" key="2">
    <source>
        <dbReference type="EMBL" id="GLD67945.1"/>
    </source>
</evidence>
<dbReference type="AlphaFoldDB" id="A0AAD3N8P8"/>
<comment type="caution">
    <text evidence="2">The sequence shown here is derived from an EMBL/GenBank/DDBJ whole genome shotgun (WGS) entry which is preliminary data.</text>
</comment>
<evidence type="ECO:0000313" key="3">
    <source>
        <dbReference type="Proteomes" id="UP001279410"/>
    </source>
</evidence>
<keyword evidence="3" id="KW-1185">Reference proteome</keyword>
<gene>
    <name evidence="2" type="ORF">AKAME5_001926800</name>
</gene>
<evidence type="ECO:0000256" key="1">
    <source>
        <dbReference type="SAM" id="MobiDB-lite"/>
    </source>
</evidence>
<feature type="compositionally biased region" description="Basic and acidic residues" evidence="1">
    <location>
        <begin position="1"/>
        <end position="42"/>
    </location>
</feature>
<feature type="region of interest" description="Disordered" evidence="1">
    <location>
        <begin position="222"/>
        <end position="252"/>
    </location>
</feature>
<reference evidence="2" key="1">
    <citation type="submission" date="2022-08" db="EMBL/GenBank/DDBJ databases">
        <title>Genome sequencing of akame (Lates japonicus).</title>
        <authorList>
            <person name="Hashiguchi Y."/>
            <person name="Takahashi H."/>
        </authorList>
    </citation>
    <scope>NUCLEOTIDE SEQUENCE</scope>
    <source>
        <strain evidence="2">Kochi</strain>
    </source>
</reference>
<proteinExistence type="predicted"/>
<dbReference type="EMBL" id="BRZM01000122">
    <property type="protein sequence ID" value="GLD67945.1"/>
    <property type="molecule type" value="Genomic_DNA"/>
</dbReference>
<feature type="region of interest" description="Disordered" evidence="1">
    <location>
        <begin position="1"/>
        <end position="47"/>
    </location>
</feature>
<dbReference type="Proteomes" id="UP001279410">
    <property type="component" value="Unassembled WGS sequence"/>
</dbReference>
<feature type="compositionally biased region" description="Polar residues" evidence="1">
    <location>
        <begin position="233"/>
        <end position="252"/>
    </location>
</feature>
<sequence>MERIQQDRPDSPEHMRSDQSMENILHFKDELHSTDEREDQRTSDVPQHQTDLDSLFMHLEDSIVTYVKNKLKRFKQVLSSDYPECLQRQSEDETLMDGEDEEQRRSSREGLLKITLNFLRRMKQEELADCLQSSQSVVLSPPEIGLCGGQETAGSVHVLHLPQSLRSSCELGAVSQDSGRPCSGSPVQTQNLSLILQLHTGGRTDQPGWRVLNRSDAASCWAGQGKRGPVDEPQQQIPVDTDAEATTNETIY</sequence>